<evidence type="ECO:0000256" key="11">
    <source>
        <dbReference type="PIRSR" id="PIRSR001191-2"/>
    </source>
</evidence>
<dbReference type="PANTHER" id="PTHR10201:SF142">
    <property type="entry name" value="MATRIX METALLOPROTEINASE-25"/>
    <property type="match status" value="1"/>
</dbReference>
<dbReference type="Pfam" id="PF00413">
    <property type="entry name" value="Peptidase_M10"/>
    <property type="match status" value="1"/>
</dbReference>
<feature type="active site" evidence="10">
    <location>
        <position position="294"/>
    </location>
</feature>
<dbReference type="Pfam" id="PF01471">
    <property type="entry name" value="PG_binding_1"/>
    <property type="match status" value="1"/>
</dbReference>
<evidence type="ECO:0000256" key="13">
    <source>
        <dbReference type="PROSITE-ProRule" id="PRU01011"/>
    </source>
</evidence>
<dbReference type="InterPro" id="IPR036375">
    <property type="entry name" value="Hemopexin-like_dom_sf"/>
</dbReference>
<feature type="binding site" evidence="12">
    <location>
        <position position="271"/>
    </location>
    <ligand>
        <name>Ca(2+)</name>
        <dbReference type="ChEBI" id="CHEBI:29108"/>
        <label>1</label>
    </ligand>
</feature>
<evidence type="ECO:0000256" key="6">
    <source>
        <dbReference type="ARBA" id="ARBA00022833"/>
    </source>
</evidence>
<dbReference type="Gene3D" id="2.110.10.10">
    <property type="entry name" value="Hemopexin-like domain"/>
    <property type="match status" value="1"/>
</dbReference>
<dbReference type="InterPro" id="IPR001818">
    <property type="entry name" value="Pept_M10_metallopeptidase"/>
</dbReference>
<evidence type="ECO:0000256" key="8">
    <source>
        <dbReference type="ARBA" id="ARBA00023049"/>
    </source>
</evidence>
<comment type="cofactor">
    <cofactor evidence="12">
        <name>Zn(2+)</name>
        <dbReference type="ChEBI" id="CHEBI:29105"/>
    </cofactor>
    <text evidence="12">Binds 2 Zn(2+) ions per subunit.</text>
</comment>
<feature type="repeat" description="Hemopexin" evidence="13">
    <location>
        <begin position="427"/>
        <end position="472"/>
    </location>
</feature>
<feature type="binding site" evidence="12">
    <location>
        <position position="246"/>
    </location>
    <ligand>
        <name>Ca(2+)</name>
        <dbReference type="ChEBI" id="CHEBI:29108"/>
        <label>3</label>
    </ligand>
</feature>
<feature type="binding site" evidence="12">
    <location>
        <position position="270"/>
    </location>
    <ligand>
        <name>Ca(2+)</name>
        <dbReference type="ChEBI" id="CHEBI:29108"/>
        <label>3</label>
    </ligand>
</feature>
<dbReference type="GO" id="GO:0005615">
    <property type="term" value="C:extracellular space"/>
    <property type="evidence" value="ECO:0000318"/>
    <property type="project" value="GO_Central"/>
</dbReference>
<feature type="binding site" evidence="12">
    <location>
        <position position="527"/>
    </location>
    <ligand>
        <name>Ca(2+)</name>
        <dbReference type="ChEBI" id="CHEBI:29108"/>
        <label>5</label>
    </ligand>
</feature>
<dbReference type="CTD" id="64386"/>
<dbReference type="PROSITE" id="PS51642">
    <property type="entry name" value="HEMOPEXIN_2"/>
    <property type="match status" value="4"/>
</dbReference>
<dbReference type="CDD" id="cd00094">
    <property type="entry name" value="HX"/>
    <property type="match status" value="1"/>
</dbReference>
<evidence type="ECO:0000256" key="14">
    <source>
        <dbReference type="SAM" id="MobiDB-lite"/>
    </source>
</evidence>
<proteinExistence type="inferred from homology"/>
<feature type="binding site" evidence="12">
    <location>
        <position position="241"/>
    </location>
    <ligand>
        <name>Zn(2+)</name>
        <dbReference type="ChEBI" id="CHEBI:29105"/>
        <label>1</label>
    </ligand>
</feature>
<accession>A0A8I6ABC2</accession>
<evidence type="ECO:0000256" key="10">
    <source>
        <dbReference type="PIRSR" id="PIRSR001191-1"/>
    </source>
</evidence>
<feature type="binding site" evidence="12">
    <location>
        <position position="525"/>
    </location>
    <ligand>
        <name>Ca(2+)</name>
        <dbReference type="ChEBI" id="CHEBI:29108"/>
        <label>4</label>
    </ligand>
</feature>
<feature type="binding site" evidence="12">
    <location>
        <position position="254"/>
    </location>
    <ligand>
        <name>Zn(2+)</name>
        <dbReference type="ChEBI" id="CHEBI:29105"/>
        <label>1</label>
    </ligand>
</feature>
<dbReference type="InterPro" id="IPR033739">
    <property type="entry name" value="M10A_MMP"/>
</dbReference>
<keyword evidence="3 11" id="KW-0479">Metal-binding</keyword>
<dbReference type="InterPro" id="IPR024079">
    <property type="entry name" value="MetalloPept_cat_dom_sf"/>
</dbReference>
<protein>
    <submittedName>
        <fullName evidence="16">Matrix metallopeptidase 25</fullName>
    </submittedName>
</protein>
<feature type="compositionally biased region" description="Pro residues" evidence="14">
    <location>
        <begin position="355"/>
        <end position="372"/>
    </location>
</feature>
<dbReference type="GO" id="GO:0005886">
    <property type="term" value="C:plasma membrane"/>
    <property type="evidence" value="ECO:0000266"/>
    <property type="project" value="RGD"/>
</dbReference>
<evidence type="ECO:0000256" key="4">
    <source>
        <dbReference type="ARBA" id="ARBA00022737"/>
    </source>
</evidence>
<dbReference type="GO" id="GO:0004222">
    <property type="term" value="F:metalloendopeptidase activity"/>
    <property type="evidence" value="ECO:0000318"/>
    <property type="project" value="GO_Central"/>
</dbReference>
<dbReference type="InterPro" id="IPR018487">
    <property type="entry name" value="Hemopexin-like_repeat"/>
</dbReference>
<feature type="binding site" evidence="11">
    <location>
        <position position="297"/>
    </location>
    <ligand>
        <name>Zn(2+)</name>
        <dbReference type="ChEBI" id="CHEBI:29105"/>
        <label>2</label>
        <note>catalytic</note>
    </ligand>
</feature>
<feature type="binding site" evidence="12">
    <location>
        <position position="311"/>
    </location>
    <ligand>
        <name>Zn(2+)</name>
        <dbReference type="ChEBI" id="CHEBI:29105"/>
        <label>2</label>
        <note>catalytic</note>
    </ligand>
</feature>
<feature type="binding site" evidence="12">
    <location>
        <position position="266"/>
    </location>
    <ligand>
        <name>Ca(2+)</name>
        <dbReference type="ChEBI" id="CHEBI:29108"/>
        <label>2</label>
    </ligand>
</feature>
<dbReference type="OMA" id="PYYQGSV"/>
<dbReference type="PANTHER" id="PTHR10201">
    <property type="entry name" value="MATRIX METALLOPROTEINASE"/>
    <property type="match status" value="1"/>
</dbReference>
<dbReference type="OrthoDB" id="406838at2759"/>
<dbReference type="SUPFAM" id="SSF50923">
    <property type="entry name" value="Hemopexin-like domain"/>
    <property type="match status" value="1"/>
</dbReference>
<dbReference type="CDD" id="cd04278">
    <property type="entry name" value="ZnMc_MMP"/>
    <property type="match status" value="1"/>
</dbReference>
<dbReference type="SUPFAM" id="SSF47090">
    <property type="entry name" value="PGBD-like"/>
    <property type="match status" value="1"/>
</dbReference>
<dbReference type="SMART" id="SM00235">
    <property type="entry name" value="ZnMc"/>
    <property type="match status" value="1"/>
</dbReference>
<gene>
    <name evidence="16 18" type="primary">Mmp25</name>
</gene>
<name>A0A8I6ABC2_RAT</name>
<feature type="binding site" evidence="11">
    <location>
        <position position="293"/>
    </location>
    <ligand>
        <name>Zn(2+)</name>
        <dbReference type="ChEBI" id="CHEBI:29105"/>
        <label>2</label>
        <note>catalytic</note>
    </ligand>
</feature>
<evidence type="ECO:0000313" key="16">
    <source>
        <dbReference type="Ensembl" id="ENSRNOP00000090645.2"/>
    </source>
</evidence>
<dbReference type="Reactome" id="R-RNO-1592389">
    <property type="pathway name" value="Activation of Matrix Metalloproteinases"/>
</dbReference>
<feature type="binding site" evidence="12">
    <location>
        <position position="247"/>
    </location>
    <ligand>
        <name>Ca(2+)</name>
        <dbReference type="ChEBI" id="CHEBI:29108"/>
        <label>3</label>
    </ligand>
</feature>
<feature type="binding site" evidence="11">
    <location>
        <position position="303"/>
    </location>
    <ligand>
        <name>Zn(2+)</name>
        <dbReference type="ChEBI" id="CHEBI:29105"/>
        <label>2</label>
        <note>catalytic</note>
    </ligand>
</feature>
<feature type="repeat" description="Hemopexin" evidence="13">
    <location>
        <begin position="374"/>
        <end position="423"/>
    </location>
</feature>
<keyword evidence="8" id="KW-0482">Metalloprotease</keyword>
<dbReference type="SUPFAM" id="SSF55486">
    <property type="entry name" value="Metalloproteases ('zincins'), catalytic domain"/>
    <property type="match status" value="1"/>
</dbReference>
<feature type="binding site" description="in inhibited form" evidence="12">
    <location>
        <position position="144"/>
    </location>
    <ligand>
        <name>Zn(2+)</name>
        <dbReference type="ChEBI" id="CHEBI:29105"/>
        <label>2</label>
        <note>catalytic</note>
    </ligand>
</feature>
<reference evidence="16" key="2">
    <citation type="submission" date="2025-08" db="UniProtKB">
        <authorList>
            <consortium name="Ensembl"/>
        </authorList>
    </citation>
    <scope>IDENTIFICATION</scope>
    <source>
        <strain evidence="16">Brown Norway</strain>
    </source>
</reference>
<dbReference type="GO" id="GO:0098552">
    <property type="term" value="C:side of membrane"/>
    <property type="evidence" value="ECO:0007669"/>
    <property type="project" value="UniProtKB-KW"/>
</dbReference>
<dbReference type="InterPro" id="IPR000585">
    <property type="entry name" value="Hemopexin-like_dom"/>
</dbReference>
<sequence length="622" mass="68993">MCLPGSQISPAHLYYLVSAPCRAGSLTSSIPPGRRESGLFRMPLRSVQAERILRLQALGLPLLVLLLVLLQPVRAQNLRAQDVSMGVDWLTRYGYLPPADPVHAQMQSLGKLQDAIKVMQRFAGLPETGQMDPITIATMHKPRCSLPDILGPAGLVRRRRRYTLSGSVWKKRTLTWRISFSLLSIQSFSQSSRLSQSVVRTLVSYALDVWAVASGLTFQEVDSQYQEPDIVIHFSRAYHQDSYPFDGPGGTLAHAFFPGEHPISGDTHFDDEETWTFGSTDGEGTDLFAVAVHEFGHALGLGHSSAPDSIMRPFYQGPVGDPGTYRLSQDDRDGLQQLYGRVSQTPNDKPTRKPLVPPPQPPVMPPDSPSTPVPDRCKGNFDAVANIRGEIFFFKGPWFWRLQPSGQLVSPRPAGLHRFWEGLPNDVRVIQAAYARPQDGRIILFSGPQFWVFQERQLQGAARPLVEFGLPPGEEVDAVFSWPFNGKTYLIRGQKYWRYDEVAGSPDPDYPRPLSLWEGAPFAPDDVTISNTGDTYFFKGTHSWRFAKGSVKSESDSPQPIGPTWLDCPAPNSDPQVPSPPKTTPETRSCDCHCELNQTSEQLSSTFLLPLLPLLAGAIFSC</sequence>
<dbReference type="GlyGen" id="A0A8I6ABC2">
    <property type="glycosylation" value="1 site"/>
</dbReference>
<dbReference type="AlphaFoldDB" id="A0A8I6ABC2"/>
<dbReference type="GO" id="GO:0030574">
    <property type="term" value="P:collagen catabolic process"/>
    <property type="evidence" value="ECO:0000318"/>
    <property type="project" value="GO_Central"/>
</dbReference>
<comment type="similarity">
    <text evidence="1">Belongs to the peptidase M10A family.</text>
</comment>
<evidence type="ECO:0000256" key="7">
    <source>
        <dbReference type="ARBA" id="ARBA00022837"/>
    </source>
</evidence>
<feature type="domain" description="Peptidase metallopeptidase" evidence="15">
    <location>
        <begin position="165"/>
        <end position="341"/>
    </location>
</feature>
<dbReference type="KEGG" id="rno:302963"/>
<keyword evidence="7 12" id="KW-0106">Calcium</keyword>
<keyword evidence="17" id="KW-1185">Reference proteome</keyword>
<dbReference type="InterPro" id="IPR036365">
    <property type="entry name" value="PGBD-like_sf"/>
</dbReference>
<evidence type="ECO:0000256" key="3">
    <source>
        <dbReference type="ARBA" id="ARBA00022723"/>
    </source>
</evidence>
<dbReference type="PRINTS" id="PR00138">
    <property type="entry name" value="MATRIXIN"/>
</dbReference>
<evidence type="ECO:0000259" key="15">
    <source>
        <dbReference type="SMART" id="SM00235"/>
    </source>
</evidence>
<evidence type="ECO:0000256" key="12">
    <source>
        <dbReference type="PIRSR" id="PIRSR621190-2"/>
    </source>
</evidence>
<organism evidence="16 17">
    <name type="scientific">Rattus norvegicus</name>
    <name type="common">Rat</name>
    <dbReference type="NCBI Taxonomy" id="10116"/>
    <lineage>
        <taxon>Eukaryota</taxon>
        <taxon>Metazoa</taxon>
        <taxon>Chordata</taxon>
        <taxon>Craniata</taxon>
        <taxon>Vertebrata</taxon>
        <taxon>Euteleostomi</taxon>
        <taxon>Mammalia</taxon>
        <taxon>Eutheria</taxon>
        <taxon>Euarchontoglires</taxon>
        <taxon>Glires</taxon>
        <taxon>Rodentia</taxon>
        <taxon>Myomorpha</taxon>
        <taxon>Muroidea</taxon>
        <taxon>Muridae</taxon>
        <taxon>Murinae</taxon>
        <taxon>Rattus</taxon>
    </lineage>
</organism>
<evidence type="ECO:0000313" key="18">
    <source>
        <dbReference type="RGD" id="1308298"/>
    </source>
</evidence>
<feature type="binding site" evidence="12">
    <location>
        <position position="273"/>
    </location>
    <ligand>
        <name>Ca(2+)</name>
        <dbReference type="ChEBI" id="CHEBI:29108"/>
        <label>3</label>
    </ligand>
</feature>
<reference evidence="16" key="1">
    <citation type="submission" date="2024-01" db="EMBL/GenBank/DDBJ databases">
        <title>GRCr8: a new rat reference genome assembly contstructed from accurate long reads and long range scaffolding.</title>
        <authorList>
            <person name="Doris P.A."/>
            <person name="Kalbfleisch T."/>
            <person name="Li K."/>
            <person name="Howe K."/>
            <person name="Wood J."/>
        </authorList>
    </citation>
    <scope>NUCLEOTIDE SEQUENCE [LARGE SCALE GENOMIC DNA]</scope>
    <source>
        <strain evidence="16">Brown Norway</strain>
    </source>
</reference>
<feature type="binding site" evidence="12">
    <location>
        <position position="382"/>
    </location>
    <ligand>
        <name>Ca(2+)</name>
        <dbReference type="ChEBI" id="CHEBI:29108"/>
        <label>4</label>
    </ligand>
</feature>
<feature type="region of interest" description="Disordered" evidence="14">
    <location>
        <begin position="342"/>
        <end position="373"/>
    </location>
</feature>
<keyword evidence="5" id="KW-0378">Hydrolase</keyword>
<dbReference type="Pfam" id="PF00045">
    <property type="entry name" value="Hemopexin"/>
    <property type="match status" value="3"/>
</dbReference>
<dbReference type="PIRSF" id="PIRSF001191">
    <property type="entry name" value="Peptidase_M10A_matrix"/>
    <property type="match status" value="1"/>
</dbReference>
<dbReference type="Reactome" id="R-RNO-6798695">
    <property type="pathway name" value="Neutrophil degranulation"/>
</dbReference>
<feature type="binding site" evidence="12">
    <location>
        <position position="229"/>
    </location>
    <ligand>
        <name>Ca(2+)</name>
        <dbReference type="ChEBI" id="CHEBI:29108"/>
        <label>2</label>
    </ligand>
</feature>
<comment type="cofactor">
    <cofactor evidence="12">
        <name>Ca(2+)</name>
        <dbReference type="ChEBI" id="CHEBI:29108"/>
    </cofactor>
    <text evidence="12">Can bind about 5 Ca(2+) ions per subunit.</text>
</comment>
<keyword evidence="6 11" id="KW-0862">Zinc</keyword>
<dbReference type="GO" id="GO:0060022">
    <property type="term" value="P:hard palate development"/>
    <property type="evidence" value="ECO:0000266"/>
    <property type="project" value="RGD"/>
</dbReference>
<dbReference type="GO" id="GO:0008270">
    <property type="term" value="F:zinc ion binding"/>
    <property type="evidence" value="ECO:0007669"/>
    <property type="project" value="InterPro"/>
</dbReference>
<keyword evidence="9" id="KW-0865">Zymogen</keyword>
<evidence type="ECO:0000313" key="17">
    <source>
        <dbReference type="Proteomes" id="UP000002494"/>
    </source>
</evidence>
<dbReference type="GO" id="GO:0031012">
    <property type="term" value="C:extracellular matrix"/>
    <property type="evidence" value="ECO:0007669"/>
    <property type="project" value="InterPro"/>
</dbReference>
<feature type="repeat" description="Hemopexin" evidence="13">
    <location>
        <begin position="522"/>
        <end position="568"/>
    </location>
</feature>
<reference evidence="16" key="3">
    <citation type="submission" date="2025-09" db="UniProtKB">
        <authorList>
            <consortium name="Ensembl"/>
        </authorList>
    </citation>
    <scope>IDENTIFICATION</scope>
    <source>
        <strain evidence="16">Brown Norway</strain>
    </source>
</reference>
<dbReference type="Proteomes" id="UP000002494">
    <property type="component" value="Chromosome 10"/>
</dbReference>
<evidence type="ECO:0000256" key="9">
    <source>
        <dbReference type="ARBA" id="ARBA00023145"/>
    </source>
</evidence>
<evidence type="ECO:0000256" key="1">
    <source>
        <dbReference type="ARBA" id="ARBA00010370"/>
    </source>
</evidence>
<dbReference type="AGR" id="RGD:1308298"/>
<keyword evidence="4" id="KW-0677">Repeat</keyword>
<dbReference type="RGD" id="1308298">
    <property type="gene designation" value="Mmp25"/>
</dbReference>
<evidence type="ECO:0000256" key="5">
    <source>
        <dbReference type="ARBA" id="ARBA00022801"/>
    </source>
</evidence>
<dbReference type="GO" id="GO:0006508">
    <property type="term" value="P:proteolysis"/>
    <property type="evidence" value="ECO:0007669"/>
    <property type="project" value="UniProtKB-KW"/>
</dbReference>
<dbReference type="Gene3D" id="3.40.390.10">
    <property type="entry name" value="Collagenase (Catalytic Domain)"/>
    <property type="match status" value="1"/>
</dbReference>
<feature type="repeat" description="Hemopexin" evidence="13">
    <location>
        <begin position="473"/>
        <end position="521"/>
    </location>
</feature>
<feature type="binding site" evidence="12">
    <location>
        <position position="239"/>
    </location>
    <ligand>
        <name>Zn(2+)</name>
        <dbReference type="ChEBI" id="CHEBI:29105"/>
        <label>1</label>
    </ligand>
</feature>
<keyword evidence="2" id="KW-0645">Protease</keyword>
<dbReference type="GeneTree" id="ENSGT00940000159799"/>
<dbReference type="GO" id="GO:0030198">
    <property type="term" value="P:extracellular matrix organization"/>
    <property type="evidence" value="ECO:0000318"/>
    <property type="project" value="GO_Central"/>
</dbReference>
<dbReference type="InterPro" id="IPR006026">
    <property type="entry name" value="Peptidase_Metallo"/>
</dbReference>
<dbReference type="InterPro" id="IPR021190">
    <property type="entry name" value="Pept_M10A"/>
</dbReference>
<feature type="binding site" evidence="12">
    <location>
        <position position="433"/>
    </location>
    <ligand>
        <name>Ca(2+)</name>
        <dbReference type="ChEBI" id="CHEBI:29108"/>
        <label>5</label>
    </ligand>
</feature>
<dbReference type="InterPro" id="IPR002477">
    <property type="entry name" value="Peptidoglycan-bd-like"/>
</dbReference>
<dbReference type="Ensembl" id="ENSRNOT00000097998.2">
    <property type="protein sequence ID" value="ENSRNOP00000090645.2"/>
    <property type="gene ID" value="ENSRNOG00000071032.2"/>
</dbReference>
<feature type="binding site" evidence="12">
    <location>
        <position position="273"/>
    </location>
    <ligand>
        <name>Ca(2+)</name>
        <dbReference type="ChEBI" id="CHEBI:29108"/>
        <label>1</label>
    </ligand>
</feature>
<dbReference type="SMART" id="SM00120">
    <property type="entry name" value="HX"/>
    <property type="match status" value="4"/>
</dbReference>
<feature type="binding site" evidence="12">
    <location>
        <position position="268"/>
    </location>
    <ligand>
        <name>Zn(2+)</name>
        <dbReference type="ChEBI" id="CHEBI:29105"/>
        <label>1</label>
    </ligand>
</feature>
<evidence type="ECO:0000256" key="2">
    <source>
        <dbReference type="ARBA" id="ARBA00022670"/>
    </source>
</evidence>